<evidence type="ECO:0000256" key="5">
    <source>
        <dbReference type="ARBA" id="ARBA00022759"/>
    </source>
</evidence>
<dbReference type="GO" id="GO:0004190">
    <property type="term" value="F:aspartic-type endopeptidase activity"/>
    <property type="evidence" value="ECO:0007669"/>
    <property type="project" value="InterPro"/>
</dbReference>
<keyword evidence="5" id="KW-0255">Endonuclease</keyword>
<reference evidence="10 11" key="1">
    <citation type="submission" date="2015-09" db="EMBL/GenBank/DDBJ databases">
        <title>Draft genome of the parasitic nematode Teladorsagia circumcincta isolate WARC Sus (inbred).</title>
        <authorList>
            <person name="Mitreva M."/>
        </authorList>
    </citation>
    <scope>NUCLEOTIDE SEQUENCE [LARGE SCALE GENOMIC DNA]</scope>
    <source>
        <strain evidence="10 11">S</strain>
    </source>
</reference>
<dbReference type="Gene3D" id="1.10.340.70">
    <property type="match status" value="1"/>
</dbReference>
<keyword evidence="11" id="KW-1185">Reference proteome</keyword>
<feature type="region of interest" description="Disordered" evidence="8">
    <location>
        <begin position="573"/>
        <end position="606"/>
    </location>
</feature>
<dbReference type="InterPro" id="IPR041373">
    <property type="entry name" value="RT_RNaseH"/>
</dbReference>
<keyword evidence="6" id="KW-0378">Hydrolase</keyword>
<name>A0A2G9TT51_TELCI</name>
<dbReference type="Pfam" id="PF17917">
    <property type="entry name" value="RT_RNaseH"/>
    <property type="match status" value="1"/>
</dbReference>
<keyword evidence="7" id="KW-0695">RNA-directed DNA polymerase</keyword>
<keyword evidence="4" id="KW-0540">Nuclease</keyword>
<dbReference type="EMBL" id="KZ354067">
    <property type="protein sequence ID" value="PIO61186.1"/>
    <property type="molecule type" value="Genomic_DNA"/>
</dbReference>
<dbReference type="InterPro" id="IPR043502">
    <property type="entry name" value="DNA/RNA_pol_sf"/>
</dbReference>
<dbReference type="FunFam" id="1.10.340.70:FF:000003">
    <property type="entry name" value="Protein CBG25708"/>
    <property type="match status" value="1"/>
</dbReference>
<dbReference type="SUPFAM" id="SSF50630">
    <property type="entry name" value="Acid proteases"/>
    <property type="match status" value="1"/>
</dbReference>
<dbReference type="EC" id="2.7.7.49" evidence="1"/>
<accession>A0A2G9TT51</accession>
<organism evidence="10 11">
    <name type="scientific">Teladorsagia circumcincta</name>
    <name type="common">Brown stomach worm</name>
    <name type="synonym">Ostertagia circumcincta</name>
    <dbReference type="NCBI Taxonomy" id="45464"/>
    <lineage>
        <taxon>Eukaryota</taxon>
        <taxon>Metazoa</taxon>
        <taxon>Ecdysozoa</taxon>
        <taxon>Nematoda</taxon>
        <taxon>Chromadorea</taxon>
        <taxon>Rhabditida</taxon>
        <taxon>Rhabditina</taxon>
        <taxon>Rhabditomorpha</taxon>
        <taxon>Strongyloidea</taxon>
        <taxon>Trichostrongylidae</taxon>
        <taxon>Teladorsagia</taxon>
    </lineage>
</organism>
<dbReference type="Pfam" id="PF17921">
    <property type="entry name" value="Integrase_H2C2"/>
    <property type="match status" value="1"/>
</dbReference>
<dbReference type="Pfam" id="PF13975">
    <property type="entry name" value="gag-asp_proteas"/>
    <property type="match status" value="1"/>
</dbReference>
<feature type="domain" description="Peptidase A2" evidence="9">
    <location>
        <begin position="180"/>
        <end position="213"/>
    </location>
</feature>
<evidence type="ECO:0000256" key="7">
    <source>
        <dbReference type="ARBA" id="ARBA00022918"/>
    </source>
</evidence>
<dbReference type="Gene3D" id="2.40.70.10">
    <property type="entry name" value="Acid Proteases"/>
    <property type="match status" value="1"/>
</dbReference>
<evidence type="ECO:0000256" key="3">
    <source>
        <dbReference type="ARBA" id="ARBA00022695"/>
    </source>
</evidence>
<dbReference type="InterPro" id="IPR041588">
    <property type="entry name" value="Integrase_H2C2"/>
</dbReference>
<evidence type="ECO:0000313" key="11">
    <source>
        <dbReference type="Proteomes" id="UP000230423"/>
    </source>
</evidence>
<dbReference type="Proteomes" id="UP000230423">
    <property type="component" value="Unassembled WGS sequence"/>
</dbReference>
<dbReference type="PANTHER" id="PTHR37984:SF5">
    <property type="entry name" value="PROTEIN NYNRIN-LIKE"/>
    <property type="match status" value="1"/>
</dbReference>
<protein>
    <recommendedName>
        <fullName evidence="1">RNA-directed DNA polymerase</fullName>
        <ecNumber evidence="1">2.7.7.49</ecNumber>
    </recommendedName>
</protein>
<dbReference type="AlphaFoldDB" id="A0A2G9TT51"/>
<dbReference type="OrthoDB" id="5867509at2759"/>
<gene>
    <name evidence="10" type="ORF">TELCIR_17299</name>
</gene>
<keyword evidence="2" id="KW-0808">Transferase</keyword>
<dbReference type="SUPFAM" id="SSF56672">
    <property type="entry name" value="DNA/RNA polymerases"/>
    <property type="match status" value="1"/>
</dbReference>
<dbReference type="PANTHER" id="PTHR37984">
    <property type="entry name" value="PROTEIN CBG26694"/>
    <property type="match status" value="1"/>
</dbReference>
<evidence type="ECO:0000313" key="10">
    <source>
        <dbReference type="EMBL" id="PIO61186.1"/>
    </source>
</evidence>
<evidence type="ECO:0000256" key="1">
    <source>
        <dbReference type="ARBA" id="ARBA00012493"/>
    </source>
</evidence>
<evidence type="ECO:0000256" key="4">
    <source>
        <dbReference type="ARBA" id="ARBA00022722"/>
    </source>
</evidence>
<evidence type="ECO:0000259" key="9">
    <source>
        <dbReference type="PROSITE" id="PS50175"/>
    </source>
</evidence>
<evidence type="ECO:0000256" key="2">
    <source>
        <dbReference type="ARBA" id="ARBA00022679"/>
    </source>
</evidence>
<keyword evidence="3" id="KW-0548">Nucleotidyltransferase</keyword>
<evidence type="ECO:0000256" key="8">
    <source>
        <dbReference type="SAM" id="MobiDB-lite"/>
    </source>
</evidence>
<dbReference type="GO" id="GO:0006508">
    <property type="term" value="P:proteolysis"/>
    <property type="evidence" value="ECO:0007669"/>
    <property type="project" value="InterPro"/>
</dbReference>
<proteinExistence type="predicted"/>
<evidence type="ECO:0000256" key="6">
    <source>
        <dbReference type="ARBA" id="ARBA00022801"/>
    </source>
</evidence>
<feature type="compositionally biased region" description="Basic and acidic residues" evidence="8">
    <location>
        <begin position="121"/>
        <end position="141"/>
    </location>
</feature>
<dbReference type="InterPro" id="IPR001995">
    <property type="entry name" value="Peptidase_A2_cat"/>
</dbReference>
<dbReference type="GO" id="GO:0003964">
    <property type="term" value="F:RNA-directed DNA polymerase activity"/>
    <property type="evidence" value="ECO:0007669"/>
    <property type="project" value="UniProtKB-KW"/>
</dbReference>
<dbReference type="GO" id="GO:0004519">
    <property type="term" value="F:endonuclease activity"/>
    <property type="evidence" value="ECO:0007669"/>
    <property type="project" value="UniProtKB-KW"/>
</dbReference>
<dbReference type="PROSITE" id="PS00141">
    <property type="entry name" value="ASP_PROTEASE"/>
    <property type="match status" value="1"/>
</dbReference>
<sequence length="606" mass="69122">MRYAGQEFNNYELLVKTKCTEAKLDTIDFDGLQCLLYVAGFQGPDFAVYRTRLLRKLDQSEKVTLKDLTAECQLIKSYKEDSRMLEGDPSINFVRRKRRFQKKKNFKQQLQQKNEPNTVHHRSESKESMPRHESRPRRESMSRQGSTTHYRRNRQINHVIAALKKDDHPHLDVIINGHPTTLLLDTGAEVTIVSEDIWKKLGAPHLQKTDVTGYAANGSPLKFRGRFETDFTVSDSSGGLFPGRGTCYVTEDNCNVFGMPWIKQLPDLYKAVKKYQIYRTIVVDHVSSYRDAIVSNLRTRFATVFKPGLGRLRKFHRYLHGRHFKLLTDHKPLLAIYGSKKGIPVYTANRLQRWSLIMMNYNFTIEYRTTSNFGQADALSRLIAEQSTPKEDVVIAEINVDAMNLFADASTKLPVTADTVAEETSKDPELKEVLQCVQAGKWPRKPKNGLLRFNSMRNNLTTHGGCLIFGDRIVIPKSLQAAVLADLHDGHPGMSRMKMLARDYCYWTHIDKDIEDKVKSCIRCQENSKNPVKTSLCSWPVEDKPWTRVHADFAGPIDGRMYLKTSTIHAHTTEPVSRSVGASKKLEDGSSIQPSSRSALKDIRAK</sequence>
<dbReference type="InterPro" id="IPR021109">
    <property type="entry name" value="Peptidase_aspartic_dom_sf"/>
</dbReference>
<dbReference type="InterPro" id="IPR050951">
    <property type="entry name" value="Retrovirus_Pol_polyprotein"/>
</dbReference>
<dbReference type="PROSITE" id="PS50175">
    <property type="entry name" value="ASP_PROT_RETROV"/>
    <property type="match status" value="1"/>
</dbReference>
<feature type="region of interest" description="Disordered" evidence="8">
    <location>
        <begin position="103"/>
        <end position="154"/>
    </location>
</feature>
<dbReference type="InterPro" id="IPR001969">
    <property type="entry name" value="Aspartic_peptidase_AS"/>
</dbReference>